<dbReference type="EMBL" id="BOMW01000005">
    <property type="protein sequence ID" value="GIF02816.1"/>
    <property type="molecule type" value="Genomic_DNA"/>
</dbReference>
<comment type="caution">
    <text evidence="2">The sequence shown here is derived from an EMBL/GenBank/DDBJ whole genome shotgun (WGS) entry which is preliminary data.</text>
</comment>
<evidence type="ECO:0000256" key="1">
    <source>
        <dbReference type="SAM" id="MobiDB-lite"/>
    </source>
</evidence>
<proteinExistence type="predicted"/>
<dbReference type="AlphaFoldDB" id="A0A919N204"/>
<feature type="region of interest" description="Disordered" evidence="1">
    <location>
        <begin position="95"/>
        <end position="144"/>
    </location>
</feature>
<name>A0A919N204_9ACTN</name>
<protein>
    <submittedName>
        <fullName evidence="2">Uncharacterized protein</fullName>
    </submittedName>
</protein>
<evidence type="ECO:0000313" key="3">
    <source>
        <dbReference type="Proteomes" id="UP000629619"/>
    </source>
</evidence>
<reference evidence="2" key="1">
    <citation type="submission" date="2021-01" db="EMBL/GenBank/DDBJ databases">
        <title>Whole genome shotgun sequence of Actinoplanes siamensis NBRC 109076.</title>
        <authorList>
            <person name="Komaki H."/>
            <person name="Tamura T."/>
        </authorList>
    </citation>
    <scope>NUCLEOTIDE SEQUENCE</scope>
    <source>
        <strain evidence="2">NBRC 109076</strain>
    </source>
</reference>
<dbReference type="Proteomes" id="UP000629619">
    <property type="component" value="Unassembled WGS sequence"/>
</dbReference>
<gene>
    <name evidence="2" type="ORF">Asi03nite_03540</name>
</gene>
<sequence length="144" mass="15224">MSRTTASTETAAAPAAMAPMTRYARARVSFMPPLMPIDRARRTSDLAGCDGRPGDLDLSVTPPGEDGDRRAELRAGVRGQVGSFAVRRLEVGGRNAQAGDLGRTGKPASVKATRKPHFRTQPGRLMPPAADLTPRPVRPAGRPG</sequence>
<feature type="region of interest" description="Disordered" evidence="1">
    <location>
        <begin position="44"/>
        <end position="69"/>
    </location>
</feature>
<organism evidence="2 3">
    <name type="scientific">Actinoplanes siamensis</name>
    <dbReference type="NCBI Taxonomy" id="1223317"/>
    <lineage>
        <taxon>Bacteria</taxon>
        <taxon>Bacillati</taxon>
        <taxon>Actinomycetota</taxon>
        <taxon>Actinomycetes</taxon>
        <taxon>Micromonosporales</taxon>
        <taxon>Micromonosporaceae</taxon>
        <taxon>Actinoplanes</taxon>
    </lineage>
</organism>
<evidence type="ECO:0000313" key="2">
    <source>
        <dbReference type="EMBL" id="GIF02816.1"/>
    </source>
</evidence>
<accession>A0A919N204</accession>
<keyword evidence="3" id="KW-1185">Reference proteome</keyword>